<reference evidence="2" key="1">
    <citation type="submission" date="2017-01" db="EMBL/GenBank/DDBJ databases">
        <title>Genome Analysis of Deinococcus marmoris KOPRI26562.</title>
        <authorList>
            <person name="Kim J.H."/>
            <person name="Oh H.-M."/>
        </authorList>
    </citation>
    <scope>NUCLEOTIDE SEQUENCE [LARGE SCALE GENOMIC DNA]</scope>
    <source>
        <strain evidence="2">PAMC 26633</strain>
    </source>
</reference>
<evidence type="ECO:0000313" key="2">
    <source>
        <dbReference type="Proteomes" id="UP000214720"/>
    </source>
</evidence>
<gene>
    <name evidence="1" type="ORF">BSU04_19875</name>
</gene>
<comment type="caution">
    <text evidence="1">The sequence shown here is derived from an EMBL/GenBank/DDBJ whole genome shotgun (WGS) entry which is preliminary data.</text>
</comment>
<accession>A0A226X0C8</accession>
<evidence type="ECO:0000313" key="1">
    <source>
        <dbReference type="EMBL" id="OXC76882.1"/>
    </source>
</evidence>
<name>A0A226X0C8_CABSO</name>
<dbReference type="OrthoDB" id="9098193at2"/>
<dbReference type="RefSeq" id="WP_144021269.1">
    <property type="nucleotide sequence ID" value="NZ_MTHB01000111.1"/>
</dbReference>
<dbReference type="Proteomes" id="UP000214720">
    <property type="component" value="Unassembled WGS sequence"/>
</dbReference>
<sequence>MTPSGSPDTSASDAPATNTSFFNRIFLDGSGAGYYQFGANYANGFYPTATGLVRIYVTADASTNFNVDPTAILGSYAPNSETGYLTAEGLFMSTGPESSGLGGSRIFQQLSQGYQWGPNGVSAPLYDVTLTAEDVTGQPVSGVVGLDEAGGNGLTVVLGNDTTPMPAGAQTYRQTANVLVSHLVFNTAGKLKVFTSLEQTQAYYGGTIQTLSGYRYLVVSANNAYAEYNGAVYPAKLYSAGDVNDAMPSGYNRIAADFIVQQQQKTGLPH</sequence>
<proteinExistence type="predicted"/>
<dbReference type="AlphaFoldDB" id="A0A226X0C8"/>
<dbReference type="EMBL" id="MTHB01000111">
    <property type="protein sequence ID" value="OXC76882.1"/>
    <property type="molecule type" value="Genomic_DNA"/>
</dbReference>
<organism evidence="1 2">
    <name type="scientific">Caballeronia sordidicola</name>
    <name type="common">Burkholderia sordidicola</name>
    <dbReference type="NCBI Taxonomy" id="196367"/>
    <lineage>
        <taxon>Bacteria</taxon>
        <taxon>Pseudomonadati</taxon>
        <taxon>Pseudomonadota</taxon>
        <taxon>Betaproteobacteria</taxon>
        <taxon>Burkholderiales</taxon>
        <taxon>Burkholderiaceae</taxon>
        <taxon>Caballeronia</taxon>
    </lineage>
</organism>
<protein>
    <submittedName>
        <fullName evidence="1">Uncharacterized protein</fullName>
    </submittedName>
</protein>